<dbReference type="AlphaFoldDB" id="A0A9P7EAF5"/>
<dbReference type="Proteomes" id="UP000807769">
    <property type="component" value="Unassembled WGS sequence"/>
</dbReference>
<keyword evidence="5" id="KW-1133">Transmembrane helix</keyword>
<keyword evidence="2" id="KW-0999">Mitochondrion inner membrane</keyword>
<dbReference type="GeneID" id="64634278"/>
<evidence type="ECO:0000313" key="7">
    <source>
        <dbReference type="Proteomes" id="UP000807769"/>
    </source>
</evidence>
<organism evidence="6 7">
    <name type="scientific">Suillus subaureus</name>
    <dbReference type="NCBI Taxonomy" id="48587"/>
    <lineage>
        <taxon>Eukaryota</taxon>
        <taxon>Fungi</taxon>
        <taxon>Dikarya</taxon>
        <taxon>Basidiomycota</taxon>
        <taxon>Agaricomycotina</taxon>
        <taxon>Agaricomycetes</taxon>
        <taxon>Agaricomycetidae</taxon>
        <taxon>Boletales</taxon>
        <taxon>Suillineae</taxon>
        <taxon>Suillaceae</taxon>
        <taxon>Suillus</taxon>
    </lineage>
</organism>
<comment type="subcellular location">
    <subcellularLocation>
        <location evidence="1">Mitochondrion inner membrane</location>
    </subcellularLocation>
</comment>
<evidence type="ECO:0000313" key="6">
    <source>
        <dbReference type="EMBL" id="KAG1815743.1"/>
    </source>
</evidence>
<feature type="transmembrane region" description="Helical" evidence="5">
    <location>
        <begin position="35"/>
        <end position="56"/>
    </location>
</feature>
<keyword evidence="4 5" id="KW-0472">Membrane</keyword>
<reference evidence="6" key="1">
    <citation type="journal article" date="2020" name="New Phytol.">
        <title>Comparative genomics reveals dynamic genome evolution in host specialist ectomycorrhizal fungi.</title>
        <authorList>
            <person name="Lofgren L.A."/>
            <person name="Nguyen N.H."/>
            <person name="Vilgalys R."/>
            <person name="Ruytinx J."/>
            <person name="Liao H.L."/>
            <person name="Branco S."/>
            <person name="Kuo A."/>
            <person name="LaButti K."/>
            <person name="Lipzen A."/>
            <person name="Andreopoulos W."/>
            <person name="Pangilinan J."/>
            <person name="Riley R."/>
            <person name="Hundley H."/>
            <person name="Na H."/>
            <person name="Barry K."/>
            <person name="Grigoriev I.V."/>
            <person name="Stajich J.E."/>
            <person name="Kennedy P.G."/>
        </authorList>
    </citation>
    <scope>NUCLEOTIDE SEQUENCE</scope>
    <source>
        <strain evidence="6">MN1</strain>
    </source>
</reference>
<dbReference type="InterPro" id="IPR039297">
    <property type="entry name" value="COX7a"/>
</dbReference>
<name>A0A9P7EAF5_9AGAM</name>
<keyword evidence="5" id="KW-0812">Transmembrane</keyword>
<dbReference type="OrthoDB" id="5511599at2759"/>
<evidence type="ECO:0000256" key="3">
    <source>
        <dbReference type="ARBA" id="ARBA00023128"/>
    </source>
</evidence>
<dbReference type="EMBL" id="JABBWG010000018">
    <property type="protein sequence ID" value="KAG1815743.1"/>
    <property type="molecule type" value="Genomic_DNA"/>
</dbReference>
<comment type="caution">
    <text evidence="6">The sequence shown here is derived from an EMBL/GenBank/DDBJ whole genome shotgun (WGS) entry which is preliminary data.</text>
</comment>
<keyword evidence="7" id="KW-1185">Reference proteome</keyword>
<sequence>MIDAVVQRQNYVPERQRAYQASHSPVYYRPPRSKLYLGTYFTLFGLGMCGTVYGMYQLTMGKPVRK</sequence>
<keyword evidence="3" id="KW-0496">Mitochondrion</keyword>
<evidence type="ECO:0000256" key="1">
    <source>
        <dbReference type="ARBA" id="ARBA00004273"/>
    </source>
</evidence>
<accession>A0A9P7EAF5</accession>
<evidence type="ECO:0000256" key="4">
    <source>
        <dbReference type="ARBA" id="ARBA00023136"/>
    </source>
</evidence>
<protein>
    <submittedName>
        <fullName evidence="6">Uncharacterized protein</fullName>
    </submittedName>
</protein>
<evidence type="ECO:0000256" key="5">
    <source>
        <dbReference type="SAM" id="Phobius"/>
    </source>
</evidence>
<evidence type="ECO:0000256" key="2">
    <source>
        <dbReference type="ARBA" id="ARBA00022792"/>
    </source>
</evidence>
<proteinExistence type="predicted"/>
<dbReference type="Pfam" id="PF02238">
    <property type="entry name" value="COX7a"/>
    <property type="match status" value="1"/>
</dbReference>
<dbReference type="RefSeq" id="XP_041192674.1">
    <property type="nucleotide sequence ID" value="XM_041340262.1"/>
</dbReference>
<gene>
    <name evidence="6" type="ORF">BJ212DRAFT_1481499</name>
</gene>
<dbReference type="GO" id="GO:0005743">
    <property type="term" value="C:mitochondrial inner membrane"/>
    <property type="evidence" value="ECO:0007669"/>
    <property type="project" value="UniProtKB-SubCell"/>
</dbReference>